<dbReference type="AlphaFoldDB" id="A0A6P5XB38"/>
<comment type="subcellular location">
    <subcellularLocation>
        <location evidence="1">Cell membrane</location>
        <topology evidence="1">Multi-pass membrane protein</topology>
    </subcellularLocation>
</comment>
<feature type="region of interest" description="Disordered" evidence="10">
    <location>
        <begin position="385"/>
        <end position="427"/>
    </location>
</feature>
<reference evidence="13" key="1">
    <citation type="submission" date="2025-08" db="UniProtKB">
        <authorList>
            <consortium name="RefSeq"/>
        </authorList>
    </citation>
    <scope>IDENTIFICATION</scope>
    <source>
        <tissue evidence="13">Fruit stalk</tissue>
    </source>
</reference>
<feature type="transmembrane region" description="Helical" evidence="11">
    <location>
        <begin position="326"/>
        <end position="347"/>
    </location>
</feature>
<dbReference type="Pfam" id="PF03083">
    <property type="entry name" value="MtN3_slv"/>
    <property type="match status" value="2"/>
</dbReference>
<dbReference type="GeneID" id="111281571"/>
<dbReference type="PANTHER" id="PTHR10791:SF222">
    <property type="entry name" value="BIDIRECTIONAL SUGAR TRANSPORTER SWEET15"/>
    <property type="match status" value="1"/>
</dbReference>
<dbReference type="RefSeq" id="XP_022725026.1">
    <property type="nucleotide sequence ID" value="XM_022869291.1"/>
</dbReference>
<keyword evidence="8 11" id="KW-1133">Transmembrane helix</keyword>
<feature type="compositionally biased region" description="Basic and acidic residues" evidence="10">
    <location>
        <begin position="390"/>
        <end position="427"/>
    </location>
</feature>
<dbReference type="Gene3D" id="1.20.1280.290">
    <property type="match status" value="2"/>
</dbReference>
<proteinExistence type="inferred from homology"/>
<evidence type="ECO:0000256" key="6">
    <source>
        <dbReference type="ARBA" id="ARBA00022692"/>
    </source>
</evidence>
<gene>
    <name evidence="13" type="primary">LOC111281571</name>
</gene>
<keyword evidence="12" id="KW-1185">Reference proteome</keyword>
<evidence type="ECO:0000256" key="8">
    <source>
        <dbReference type="ARBA" id="ARBA00022989"/>
    </source>
</evidence>
<evidence type="ECO:0000256" key="7">
    <source>
        <dbReference type="ARBA" id="ARBA00022737"/>
    </source>
</evidence>
<dbReference type="PANTHER" id="PTHR10791">
    <property type="entry name" value="RAG1-ACTIVATING PROTEIN 1"/>
    <property type="match status" value="1"/>
</dbReference>
<dbReference type="FunFam" id="1.20.1280.290:FF:000003">
    <property type="entry name" value="Bidirectional sugar transporter SWEET"/>
    <property type="match status" value="1"/>
</dbReference>
<feature type="transmembrane region" description="Helical" evidence="11">
    <location>
        <begin position="265"/>
        <end position="288"/>
    </location>
</feature>
<feature type="transmembrane region" description="Helical" evidence="11">
    <location>
        <begin position="300"/>
        <end position="320"/>
    </location>
</feature>
<feature type="transmembrane region" description="Helical" evidence="11">
    <location>
        <begin position="204"/>
        <end position="227"/>
    </location>
</feature>
<dbReference type="OrthoDB" id="409725at2759"/>
<keyword evidence="4" id="KW-1003">Cell membrane</keyword>
<evidence type="ECO:0000256" key="10">
    <source>
        <dbReference type="SAM" id="MobiDB-lite"/>
    </source>
</evidence>
<keyword evidence="9 11" id="KW-0472">Membrane</keyword>
<evidence type="ECO:0000256" key="1">
    <source>
        <dbReference type="ARBA" id="ARBA00004651"/>
    </source>
</evidence>
<dbReference type="FunFam" id="1.20.1280.290:FF:000001">
    <property type="entry name" value="Bidirectional sugar transporter SWEET"/>
    <property type="match status" value="1"/>
</dbReference>
<keyword evidence="5" id="KW-0762">Sugar transport</keyword>
<protein>
    <submittedName>
        <fullName evidence="13">Bidirectional sugar transporter SWEET15-like</fullName>
    </submittedName>
</protein>
<dbReference type="GO" id="GO:0008515">
    <property type="term" value="F:sucrose transmembrane transporter activity"/>
    <property type="evidence" value="ECO:0007669"/>
    <property type="project" value="UniProtKB-ARBA"/>
</dbReference>
<organism evidence="12 13">
    <name type="scientific">Durio zibethinus</name>
    <name type="common">Durian</name>
    <dbReference type="NCBI Taxonomy" id="66656"/>
    <lineage>
        <taxon>Eukaryota</taxon>
        <taxon>Viridiplantae</taxon>
        <taxon>Streptophyta</taxon>
        <taxon>Embryophyta</taxon>
        <taxon>Tracheophyta</taxon>
        <taxon>Spermatophyta</taxon>
        <taxon>Magnoliopsida</taxon>
        <taxon>eudicotyledons</taxon>
        <taxon>Gunneridae</taxon>
        <taxon>Pentapetalae</taxon>
        <taxon>rosids</taxon>
        <taxon>malvids</taxon>
        <taxon>Malvales</taxon>
        <taxon>Malvaceae</taxon>
        <taxon>Helicteroideae</taxon>
        <taxon>Durio</taxon>
    </lineage>
</organism>
<keyword evidence="6 11" id="KW-0812">Transmembrane</keyword>
<evidence type="ECO:0000256" key="11">
    <source>
        <dbReference type="SAM" id="Phobius"/>
    </source>
</evidence>
<name>A0A6P5XB38_DURZI</name>
<feature type="transmembrane region" description="Helical" evidence="11">
    <location>
        <begin position="144"/>
        <end position="161"/>
    </location>
</feature>
<accession>A0A6P5XB38</accession>
<feature type="transmembrane region" description="Helical" evidence="11">
    <location>
        <begin position="239"/>
        <end position="259"/>
    </location>
</feature>
<dbReference type="Proteomes" id="UP000515121">
    <property type="component" value="Unplaced"/>
</dbReference>
<evidence type="ECO:0000256" key="2">
    <source>
        <dbReference type="ARBA" id="ARBA00007809"/>
    </source>
</evidence>
<comment type="similarity">
    <text evidence="2">Belongs to the SWEET sugar transporter family.</text>
</comment>
<evidence type="ECO:0000256" key="3">
    <source>
        <dbReference type="ARBA" id="ARBA00022448"/>
    </source>
</evidence>
<dbReference type="GO" id="GO:0051119">
    <property type="term" value="F:sugar transmembrane transporter activity"/>
    <property type="evidence" value="ECO:0007669"/>
    <property type="project" value="InterPro"/>
</dbReference>
<keyword evidence="7" id="KW-0677">Repeat</keyword>
<dbReference type="InterPro" id="IPR047664">
    <property type="entry name" value="SWEET"/>
</dbReference>
<dbReference type="KEGG" id="dzi:111281571"/>
<evidence type="ECO:0000256" key="4">
    <source>
        <dbReference type="ARBA" id="ARBA00022475"/>
    </source>
</evidence>
<keyword evidence="3" id="KW-0813">Transport</keyword>
<evidence type="ECO:0000256" key="5">
    <source>
        <dbReference type="ARBA" id="ARBA00022597"/>
    </source>
</evidence>
<evidence type="ECO:0000256" key="9">
    <source>
        <dbReference type="ARBA" id="ARBA00023136"/>
    </source>
</evidence>
<dbReference type="GO" id="GO:0005886">
    <property type="term" value="C:plasma membrane"/>
    <property type="evidence" value="ECO:0007669"/>
    <property type="project" value="UniProtKB-SubCell"/>
</dbReference>
<evidence type="ECO:0000313" key="13">
    <source>
        <dbReference type="RefSeq" id="XP_022725026.1"/>
    </source>
</evidence>
<dbReference type="InterPro" id="IPR004316">
    <property type="entry name" value="SWEET_rpt"/>
</dbReference>
<feature type="transmembrane region" description="Helical" evidence="11">
    <location>
        <begin position="181"/>
        <end position="198"/>
    </location>
</feature>
<sequence length="427" mass="48531">MKKELKGNTVTFKDELKFLETSPFTEEIDRAMLSKSFKMPILDTYDGNLVDCRWQLGWNAGHDTKEARGPSAHFPYKNSPLPILLVHEIHRAFGSPNRVSLRARVPFQPPLLLLLNRDFVQLLLKLLFVCYREIAIMGDHHSCAVAFGILGNIISVLVYLAPVPTFHRIYKKKSTESFQSLPYQVALFSSMLWLYYALIKKDAFLLITINSFGSIVETIYISMFIAYASKNSRMCAMKLFVAMNVGFFALILILTHFLVKSSIRIQVLGWICVAISVSVFAAPLNIVARVIRTRSVEFMPFNLSFFLTLSAIMWFAYGLFIKDLCVALPNVLGFILGMLQMLLYAIFRNTEKVVEEKKLPEQMKTIVVLSTLGAFEVYPVDVDIQSDDNTNNKKEDKKENEQAGKPDKTDQKSLEDSSDFHSNECPV</sequence>
<evidence type="ECO:0000313" key="12">
    <source>
        <dbReference type="Proteomes" id="UP000515121"/>
    </source>
</evidence>